<accession>A0AAW1NL44</accession>
<evidence type="ECO:0000313" key="1">
    <source>
        <dbReference type="EMBL" id="KAK9758697.1"/>
    </source>
</evidence>
<evidence type="ECO:0000313" key="2">
    <source>
        <dbReference type="Proteomes" id="UP001458880"/>
    </source>
</evidence>
<reference evidence="1 2" key="1">
    <citation type="journal article" date="2024" name="BMC Genomics">
        <title>De novo assembly and annotation of Popillia japonica's genome with initial clues to its potential as an invasive pest.</title>
        <authorList>
            <person name="Cucini C."/>
            <person name="Boschi S."/>
            <person name="Funari R."/>
            <person name="Cardaioli E."/>
            <person name="Iannotti N."/>
            <person name="Marturano G."/>
            <person name="Paoli F."/>
            <person name="Bruttini M."/>
            <person name="Carapelli A."/>
            <person name="Frati F."/>
            <person name="Nardi F."/>
        </authorList>
    </citation>
    <scope>NUCLEOTIDE SEQUENCE [LARGE SCALE GENOMIC DNA]</scope>
    <source>
        <strain evidence="1">DMR45628</strain>
    </source>
</reference>
<name>A0AAW1NL44_POPJA</name>
<protein>
    <submittedName>
        <fullName evidence="1">Uncharacterized protein</fullName>
    </submittedName>
</protein>
<keyword evidence="2" id="KW-1185">Reference proteome</keyword>
<gene>
    <name evidence="1" type="ORF">QE152_g393</name>
</gene>
<dbReference type="EMBL" id="JASPKY010000003">
    <property type="protein sequence ID" value="KAK9758697.1"/>
    <property type="molecule type" value="Genomic_DNA"/>
</dbReference>
<comment type="caution">
    <text evidence="1">The sequence shown here is derived from an EMBL/GenBank/DDBJ whole genome shotgun (WGS) entry which is preliminary data.</text>
</comment>
<sequence length="68" mass="7928">MNLIDFTILLIVVYWNVYIHDDSAYIVGDLEGNNLVRIRSFTQDVIDFIALFILYVEIADNVIDMVME</sequence>
<dbReference type="Proteomes" id="UP001458880">
    <property type="component" value="Unassembled WGS sequence"/>
</dbReference>
<dbReference type="AlphaFoldDB" id="A0AAW1NL44"/>
<organism evidence="1 2">
    <name type="scientific">Popillia japonica</name>
    <name type="common">Japanese beetle</name>
    <dbReference type="NCBI Taxonomy" id="7064"/>
    <lineage>
        <taxon>Eukaryota</taxon>
        <taxon>Metazoa</taxon>
        <taxon>Ecdysozoa</taxon>
        <taxon>Arthropoda</taxon>
        <taxon>Hexapoda</taxon>
        <taxon>Insecta</taxon>
        <taxon>Pterygota</taxon>
        <taxon>Neoptera</taxon>
        <taxon>Endopterygota</taxon>
        <taxon>Coleoptera</taxon>
        <taxon>Polyphaga</taxon>
        <taxon>Scarabaeiformia</taxon>
        <taxon>Scarabaeidae</taxon>
        <taxon>Rutelinae</taxon>
        <taxon>Popillia</taxon>
    </lineage>
</organism>
<proteinExistence type="predicted"/>